<dbReference type="EMBL" id="CAJNIZ010002490">
    <property type="protein sequence ID" value="CAE7211146.1"/>
    <property type="molecule type" value="Genomic_DNA"/>
</dbReference>
<feature type="non-terminal residue" evidence="2">
    <location>
        <position position="1"/>
    </location>
</feature>
<dbReference type="AlphaFoldDB" id="A0A812JLL7"/>
<proteinExistence type="predicted"/>
<organism evidence="2 3">
    <name type="scientific">Symbiodinium pilosum</name>
    <name type="common">Dinoflagellate</name>
    <dbReference type="NCBI Taxonomy" id="2952"/>
    <lineage>
        <taxon>Eukaryota</taxon>
        <taxon>Sar</taxon>
        <taxon>Alveolata</taxon>
        <taxon>Dinophyceae</taxon>
        <taxon>Suessiales</taxon>
        <taxon>Symbiodiniaceae</taxon>
        <taxon>Symbiodinium</taxon>
    </lineage>
</organism>
<comment type="caution">
    <text evidence="2">The sequence shown here is derived from an EMBL/GenBank/DDBJ whole genome shotgun (WGS) entry which is preliminary data.</text>
</comment>
<sequence length="155" mass="17208">SALSVRKEILQPDGPDFETMPGYKCELLHDAWCTPPAVNPGDTYRENGMVKCCTRIEPEVQSKQNPMDAFEKEAWTPEPPESLAKQSPMDAFEKENQLEAAEEVTTTTMPPSDDERTALCGVASFKAESFMRRGKPVTACRNKDTGKFAKAICCK</sequence>
<evidence type="ECO:0000313" key="2">
    <source>
        <dbReference type="EMBL" id="CAE7211146.1"/>
    </source>
</evidence>
<protein>
    <submittedName>
        <fullName evidence="2">Lss protein</fullName>
    </submittedName>
</protein>
<dbReference type="Proteomes" id="UP000649617">
    <property type="component" value="Unassembled WGS sequence"/>
</dbReference>
<evidence type="ECO:0000256" key="1">
    <source>
        <dbReference type="SAM" id="MobiDB-lite"/>
    </source>
</evidence>
<accession>A0A812JLL7</accession>
<gene>
    <name evidence="2" type="primary">lss</name>
    <name evidence="2" type="ORF">SPIL2461_LOCUS2307</name>
</gene>
<dbReference type="OrthoDB" id="426363at2759"/>
<reference evidence="2" key="1">
    <citation type="submission" date="2021-02" db="EMBL/GenBank/DDBJ databases">
        <authorList>
            <person name="Dougan E. K."/>
            <person name="Rhodes N."/>
            <person name="Thang M."/>
            <person name="Chan C."/>
        </authorList>
    </citation>
    <scope>NUCLEOTIDE SEQUENCE</scope>
</reference>
<keyword evidence="3" id="KW-1185">Reference proteome</keyword>
<name>A0A812JLL7_SYMPI</name>
<feature type="region of interest" description="Disordered" evidence="1">
    <location>
        <begin position="62"/>
        <end position="91"/>
    </location>
</feature>
<evidence type="ECO:0000313" key="3">
    <source>
        <dbReference type="Proteomes" id="UP000649617"/>
    </source>
</evidence>